<evidence type="ECO:0000256" key="11">
    <source>
        <dbReference type="ARBA" id="ARBA00029986"/>
    </source>
</evidence>
<dbReference type="InterPro" id="IPR001179">
    <property type="entry name" value="PPIase_FKBP_dom"/>
</dbReference>
<evidence type="ECO:0000256" key="8">
    <source>
        <dbReference type="ARBA" id="ARBA00023235"/>
    </source>
</evidence>
<feature type="domain" description="PPIase FKBP-type" evidence="15">
    <location>
        <begin position="162"/>
        <end position="250"/>
    </location>
</feature>
<comment type="domain">
    <text evidence="12">Consists of 3 domains; the N-terminus binds the ribosome, the middle domain has PPIase activity, while the C-terminus has intrinsic chaperone activity on its own.</text>
</comment>
<protein>
    <recommendedName>
        <fullName evidence="4 12">Trigger factor</fullName>
        <shortName evidence="12">TF</shortName>
        <ecNumber evidence="3 12">5.2.1.8</ecNumber>
    </recommendedName>
    <alternativeName>
        <fullName evidence="11 12">PPIase</fullName>
    </alternativeName>
</protein>
<keyword evidence="12" id="KW-0963">Cytoplasm</keyword>
<dbReference type="PANTHER" id="PTHR30560:SF3">
    <property type="entry name" value="TRIGGER FACTOR-LIKE PROTEIN TIG, CHLOROPLASTIC"/>
    <property type="match status" value="1"/>
</dbReference>
<dbReference type="Proteomes" id="UP000886858">
    <property type="component" value="Unassembled WGS sequence"/>
</dbReference>
<organism evidence="16 17">
    <name type="scientific">Candidatus Eisenbergiella merdipullorum</name>
    <dbReference type="NCBI Taxonomy" id="2838553"/>
    <lineage>
        <taxon>Bacteria</taxon>
        <taxon>Bacillati</taxon>
        <taxon>Bacillota</taxon>
        <taxon>Clostridia</taxon>
        <taxon>Lachnospirales</taxon>
        <taxon>Lachnospiraceae</taxon>
        <taxon>Eisenbergiella</taxon>
    </lineage>
</organism>
<evidence type="ECO:0000256" key="14">
    <source>
        <dbReference type="RuleBase" id="RU003914"/>
    </source>
</evidence>
<dbReference type="HAMAP" id="MF_00303">
    <property type="entry name" value="Trigger_factor_Tig"/>
    <property type="match status" value="1"/>
</dbReference>
<dbReference type="GO" id="GO:0044183">
    <property type="term" value="F:protein folding chaperone"/>
    <property type="evidence" value="ECO:0007669"/>
    <property type="project" value="TreeGrafter"/>
</dbReference>
<keyword evidence="7 12" id="KW-0143">Chaperone</keyword>
<keyword evidence="9 12" id="KW-0131">Cell cycle</keyword>
<dbReference type="PIRSF" id="PIRSF003095">
    <property type="entry name" value="Trigger_factor"/>
    <property type="match status" value="1"/>
</dbReference>
<dbReference type="AlphaFoldDB" id="A0A9D2I553"/>
<evidence type="ECO:0000256" key="1">
    <source>
        <dbReference type="ARBA" id="ARBA00000971"/>
    </source>
</evidence>
<dbReference type="Pfam" id="PF05697">
    <property type="entry name" value="Trigger_N"/>
    <property type="match status" value="1"/>
</dbReference>
<dbReference type="EMBL" id="DWYY01000035">
    <property type="protein sequence ID" value="HJA92034.1"/>
    <property type="molecule type" value="Genomic_DNA"/>
</dbReference>
<comment type="similarity">
    <text evidence="2 12 14">Belongs to the FKBP-type PPIase family. Tig subfamily.</text>
</comment>
<evidence type="ECO:0000256" key="10">
    <source>
        <dbReference type="ARBA" id="ARBA00024849"/>
    </source>
</evidence>
<dbReference type="SUPFAM" id="SSF109998">
    <property type="entry name" value="Triger factor/SurA peptide-binding domain-like"/>
    <property type="match status" value="1"/>
</dbReference>
<dbReference type="GO" id="GO:0005737">
    <property type="term" value="C:cytoplasm"/>
    <property type="evidence" value="ECO:0007669"/>
    <property type="project" value="UniProtKB-SubCell"/>
</dbReference>
<comment type="subcellular location">
    <subcellularLocation>
        <location evidence="12">Cytoplasm</location>
    </subcellularLocation>
    <text evidence="12">About half TF is bound to the ribosome near the polypeptide exit tunnel while the other half is free in the cytoplasm.</text>
</comment>
<dbReference type="PROSITE" id="PS50059">
    <property type="entry name" value="FKBP_PPIASE"/>
    <property type="match status" value="1"/>
</dbReference>
<dbReference type="Gene3D" id="1.10.3120.10">
    <property type="entry name" value="Trigger factor, C-terminal domain"/>
    <property type="match status" value="1"/>
</dbReference>
<evidence type="ECO:0000256" key="12">
    <source>
        <dbReference type="HAMAP-Rule" id="MF_00303"/>
    </source>
</evidence>
<keyword evidence="5 12" id="KW-0132">Cell division</keyword>
<dbReference type="InterPro" id="IPR008881">
    <property type="entry name" value="Trigger_fac_ribosome-bd_bac"/>
</dbReference>
<dbReference type="SUPFAM" id="SSF54534">
    <property type="entry name" value="FKBP-like"/>
    <property type="match status" value="1"/>
</dbReference>
<evidence type="ECO:0000313" key="16">
    <source>
        <dbReference type="EMBL" id="HJA92034.1"/>
    </source>
</evidence>
<gene>
    <name evidence="12 16" type="primary">tig</name>
    <name evidence="16" type="ORF">H9717_02760</name>
</gene>
<dbReference type="InterPro" id="IPR005215">
    <property type="entry name" value="Trig_fac"/>
</dbReference>
<comment type="catalytic activity">
    <reaction evidence="1 12 13">
        <text>[protein]-peptidylproline (omega=180) = [protein]-peptidylproline (omega=0)</text>
        <dbReference type="Rhea" id="RHEA:16237"/>
        <dbReference type="Rhea" id="RHEA-COMP:10747"/>
        <dbReference type="Rhea" id="RHEA-COMP:10748"/>
        <dbReference type="ChEBI" id="CHEBI:83833"/>
        <dbReference type="ChEBI" id="CHEBI:83834"/>
        <dbReference type="EC" id="5.2.1.8"/>
    </reaction>
</comment>
<comment type="caution">
    <text evidence="16">The sequence shown here is derived from an EMBL/GenBank/DDBJ whole genome shotgun (WGS) entry which is preliminary data.</text>
</comment>
<proteinExistence type="inferred from homology"/>
<dbReference type="GO" id="GO:0015031">
    <property type="term" value="P:protein transport"/>
    <property type="evidence" value="ECO:0007669"/>
    <property type="project" value="UniProtKB-UniRule"/>
</dbReference>
<evidence type="ECO:0000256" key="3">
    <source>
        <dbReference type="ARBA" id="ARBA00013194"/>
    </source>
</evidence>
<dbReference type="NCBIfam" id="TIGR00115">
    <property type="entry name" value="tig"/>
    <property type="match status" value="1"/>
</dbReference>
<dbReference type="Gene3D" id="3.30.70.1050">
    <property type="entry name" value="Trigger factor ribosome-binding domain"/>
    <property type="match status" value="1"/>
</dbReference>
<dbReference type="PANTHER" id="PTHR30560">
    <property type="entry name" value="TRIGGER FACTOR CHAPERONE AND PEPTIDYL-PROLYL CIS/TRANS ISOMERASE"/>
    <property type="match status" value="1"/>
</dbReference>
<dbReference type="EC" id="5.2.1.8" evidence="3 12"/>
<comment type="function">
    <text evidence="10 12">Involved in protein export. Acts as a chaperone by maintaining the newly synthesized protein in an open conformation. Functions as a peptidyl-prolyl cis-trans isomerase.</text>
</comment>
<keyword evidence="8 12" id="KW-0413">Isomerase</keyword>
<dbReference type="FunFam" id="3.10.50.40:FF:000001">
    <property type="entry name" value="Trigger factor"/>
    <property type="match status" value="1"/>
</dbReference>
<evidence type="ECO:0000256" key="7">
    <source>
        <dbReference type="ARBA" id="ARBA00023186"/>
    </source>
</evidence>
<dbReference type="Gene3D" id="3.10.50.40">
    <property type="match status" value="1"/>
</dbReference>
<dbReference type="InterPro" id="IPR036611">
    <property type="entry name" value="Trigger_fac_ribosome-bd_sf"/>
</dbReference>
<dbReference type="InterPro" id="IPR008880">
    <property type="entry name" value="Trigger_fac_C"/>
</dbReference>
<dbReference type="GO" id="GO:0003755">
    <property type="term" value="F:peptidyl-prolyl cis-trans isomerase activity"/>
    <property type="evidence" value="ECO:0007669"/>
    <property type="project" value="UniProtKB-UniRule"/>
</dbReference>
<dbReference type="GO" id="GO:0051083">
    <property type="term" value="P:'de novo' cotranslational protein folding"/>
    <property type="evidence" value="ECO:0007669"/>
    <property type="project" value="TreeGrafter"/>
</dbReference>
<dbReference type="Pfam" id="PF00254">
    <property type="entry name" value="FKBP_C"/>
    <property type="match status" value="1"/>
</dbReference>
<reference evidence="16" key="1">
    <citation type="journal article" date="2021" name="PeerJ">
        <title>Extensive microbial diversity within the chicken gut microbiome revealed by metagenomics and culture.</title>
        <authorList>
            <person name="Gilroy R."/>
            <person name="Ravi A."/>
            <person name="Getino M."/>
            <person name="Pursley I."/>
            <person name="Horton D.L."/>
            <person name="Alikhan N.F."/>
            <person name="Baker D."/>
            <person name="Gharbi K."/>
            <person name="Hall N."/>
            <person name="Watson M."/>
            <person name="Adriaenssens E.M."/>
            <person name="Foster-Nyarko E."/>
            <person name="Jarju S."/>
            <person name="Secka A."/>
            <person name="Antonio M."/>
            <person name="Oren A."/>
            <person name="Chaudhuri R.R."/>
            <person name="La Ragione R."/>
            <person name="Hildebrand F."/>
            <person name="Pallen M.J."/>
        </authorList>
    </citation>
    <scope>NUCLEOTIDE SEQUENCE</scope>
    <source>
        <strain evidence="16">CHK179-7159</strain>
    </source>
</reference>
<dbReference type="InterPro" id="IPR027304">
    <property type="entry name" value="Trigger_fact/SurA_dom_sf"/>
</dbReference>
<evidence type="ECO:0000259" key="15">
    <source>
        <dbReference type="PROSITE" id="PS50059"/>
    </source>
</evidence>
<dbReference type="GO" id="GO:0051301">
    <property type="term" value="P:cell division"/>
    <property type="evidence" value="ECO:0007669"/>
    <property type="project" value="UniProtKB-KW"/>
</dbReference>
<reference evidence="16" key="2">
    <citation type="submission" date="2021-04" db="EMBL/GenBank/DDBJ databases">
        <authorList>
            <person name="Gilroy R."/>
        </authorList>
    </citation>
    <scope>NUCLEOTIDE SEQUENCE</scope>
    <source>
        <strain evidence="16">CHK179-7159</strain>
    </source>
</reference>
<dbReference type="InterPro" id="IPR037041">
    <property type="entry name" value="Trigger_fac_C_sf"/>
</dbReference>
<dbReference type="InterPro" id="IPR046357">
    <property type="entry name" value="PPIase_dom_sf"/>
</dbReference>
<evidence type="ECO:0000256" key="2">
    <source>
        <dbReference type="ARBA" id="ARBA00005464"/>
    </source>
</evidence>
<evidence type="ECO:0000256" key="5">
    <source>
        <dbReference type="ARBA" id="ARBA00022618"/>
    </source>
</evidence>
<name>A0A9D2I553_9FIRM</name>
<dbReference type="Pfam" id="PF05698">
    <property type="entry name" value="Trigger_C"/>
    <property type="match status" value="1"/>
</dbReference>
<evidence type="ECO:0000256" key="13">
    <source>
        <dbReference type="PROSITE-ProRule" id="PRU00277"/>
    </source>
</evidence>
<accession>A0A9D2I553</accession>
<evidence type="ECO:0000313" key="17">
    <source>
        <dbReference type="Proteomes" id="UP000886858"/>
    </source>
</evidence>
<sequence length="435" mass="48740">MSLQVEKKEKNMAVLTIEVPAEEFEAAVEKAYQKNKGKIQIPGFRKGKVPRKIIEQMYGKGFFYEDAANALIPEAYEKELENCEETIVSSPKISVTQMETGKPFVFTAEVALKPAVTLGTYKGVEVPKQDVTVTDEEVDADLNQQRENNSRMVTVDRPVEDGDVAVIDYEGFVDGEAFEGGKGENYSLTIGSHSFIDNFEEQLIGKKAGEDVEVHVTFPEQYHSKELAGKPALFKVSIKEVKEKQLPELDDEFASEVSDFDTLAEYREDIKKKLGEKKEEDAKRAKEDAAVEAVIEGAQMDIPDAMVETQQRQMVDDFAQRLQMQGMNLDLYCQYTGQTLDSMMESVKPQALKRIQSRLVLEAVAAAEGIEASEEDYEKEISRMADAYKMEADKVKEIMGENGKKQIMEDLAVSKAADFVRDNAVEVEKEPAAQE</sequence>
<evidence type="ECO:0000256" key="4">
    <source>
        <dbReference type="ARBA" id="ARBA00016902"/>
    </source>
</evidence>
<evidence type="ECO:0000256" key="9">
    <source>
        <dbReference type="ARBA" id="ARBA00023306"/>
    </source>
</evidence>
<dbReference type="GO" id="GO:0043022">
    <property type="term" value="F:ribosome binding"/>
    <property type="evidence" value="ECO:0007669"/>
    <property type="project" value="TreeGrafter"/>
</dbReference>
<keyword evidence="6 12" id="KW-0697">Rotamase</keyword>
<dbReference type="GO" id="GO:0043335">
    <property type="term" value="P:protein unfolding"/>
    <property type="evidence" value="ECO:0007669"/>
    <property type="project" value="TreeGrafter"/>
</dbReference>
<evidence type="ECO:0000256" key="6">
    <source>
        <dbReference type="ARBA" id="ARBA00023110"/>
    </source>
</evidence>
<dbReference type="SUPFAM" id="SSF102735">
    <property type="entry name" value="Trigger factor ribosome-binding domain"/>
    <property type="match status" value="1"/>
</dbReference>